<name>A0A3B0TI21_9ZZZZ</name>
<sequence>MALEVQAVATEALVAHHALQEVDPLQAEAEAVEVGNKPKLFKKKVNLKNMKRHLTFITILVCAVTTAQNIDEVLRYSTENLQGTARFQSMGGAFGALGGDPSALNINPAGSAIFNNSQFTFSGTSYNPKNTSRYFDGVRKTSEYHINLNQIGGALVFNSTADNSGWNKFALAFNYDIVQNFDDIFEVNGNSNQGIDNYFLDFAQGVPFGSIQLQDNELIENGYLDIGANQGFADQQAFLGYYGGVIDPENTDDDTSIYNQNANYTTVDQNLLRSTSGYNSKVTLNIASQYQEKLSLGASFNFHTVLYNRLDEFTETGYDTDSPIQRTTFDNLLHTEGSGFSFNLGAIAKLNDLIRVGASYQSPTWYRLEDDLAQRISSNLADDNIRFINFDQVNLFEVYKLKTPSKLTGSLALIFGKDGLLSFDYGYQDMSQAELRPTSDANFAQVNTNVANQLGAVNSLRLGGEYRIKRFSLRGGYRFEGSPYKDGNTVGDLNGLSAGIGYNFGGSRLDFVISRTERDIAHRLFDTGLTTPFVVNGINTNATLSYTINF</sequence>
<dbReference type="GO" id="GO:0009279">
    <property type="term" value="C:cell outer membrane"/>
    <property type="evidence" value="ECO:0007669"/>
    <property type="project" value="UniProtKB-SubCell"/>
</dbReference>
<keyword evidence="4" id="KW-0732">Signal</keyword>
<gene>
    <name evidence="7" type="ORF">MNBD_BACTEROID03-179</name>
</gene>
<dbReference type="PANTHER" id="PTHR35093:SF8">
    <property type="entry name" value="OUTER MEMBRANE PROTEIN NMB0088-RELATED"/>
    <property type="match status" value="1"/>
</dbReference>
<evidence type="ECO:0000256" key="1">
    <source>
        <dbReference type="ARBA" id="ARBA00004571"/>
    </source>
</evidence>
<evidence type="ECO:0000256" key="2">
    <source>
        <dbReference type="ARBA" id="ARBA00022452"/>
    </source>
</evidence>
<dbReference type="InterPro" id="IPR005017">
    <property type="entry name" value="OMPP1/FadL/TodX"/>
</dbReference>
<dbReference type="Pfam" id="PF03349">
    <property type="entry name" value="Toluene_X"/>
    <property type="match status" value="1"/>
</dbReference>
<dbReference type="GO" id="GO:0015483">
    <property type="term" value="F:long-chain fatty acid transporting porin activity"/>
    <property type="evidence" value="ECO:0007669"/>
    <property type="project" value="TreeGrafter"/>
</dbReference>
<protein>
    <submittedName>
        <fullName evidence="7">Putative hemin receptor</fullName>
    </submittedName>
</protein>
<evidence type="ECO:0000256" key="6">
    <source>
        <dbReference type="ARBA" id="ARBA00023237"/>
    </source>
</evidence>
<dbReference type="EMBL" id="UOEL01000114">
    <property type="protein sequence ID" value="VAW14132.1"/>
    <property type="molecule type" value="Genomic_DNA"/>
</dbReference>
<proteinExistence type="predicted"/>
<keyword evidence="6" id="KW-0998">Cell outer membrane</keyword>
<keyword evidence="2" id="KW-1134">Transmembrane beta strand</keyword>
<evidence type="ECO:0000313" key="7">
    <source>
        <dbReference type="EMBL" id="VAW14132.1"/>
    </source>
</evidence>
<dbReference type="Gene3D" id="2.40.160.60">
    <property type="entry name" value="Outer membrane protein transport protein (OMPP1/FadL/TodX)"/>
    <property type="match status" value="1"/>
</dbReference>
<accession>A0A3B0TI21</accession>
<evidence type="ECO:0000256" key="3">
    <source>
        <dbReference type="ARBA" id="ARBA00022692"/>
    </source>
</evidence>
<evidence type="ECO:0000256" key="4">
    <source>
        <dbReference type="ARBA" id="ARBA00022729"/>
    </source>
</evidence>
<reference evidence="7" key="1">
    <citation type="submission" date="2018-06" db="EMBL/GenBank/DDBJ databases">
        <authorList>
            <person name="Zhirakovskaya E."/>
        </authorList>
    </citation>
    <scope>NUCLEOTIDE SEQUENCE</scope>
</reference>
<evidence type="ECO:0000256" key="5">
    <source>
        <dbReference type="ARBA" id="ARBA00023136"/>
    </source>
</evidence>
<dbReference type="PANTHER" id="PTHR35093">
    <property type="entry name" value="OUTER MEMBRANE PROTEIN NMB0088-RELATED"/>
    <property type="match status" value="1"/>
</dbReference>
<dbReference type="SUPFAM" id="SSF56935">
    <property type="entry name" value="Porins"/>
    <property type="match status" value="1"/>
</dbReference>
<keyword evidence="7" id="KW-0675">Receptor</keyword>
<dbReference type="AlphaFoldDB" id="A0A3B0TI21"/>
<organism evidence="7">
    <name type="scientific">hydrothermal vent metagenome</name>
    <dbReference type="NCBI Taxonomy" id="652676"/>
    <lineage>
        <taxon>unclassified sequences</taxon>
        <taxon>metagenomes</taxon>
        <taxon>ecological metagenomes</taxon>
    </lineage>
</organism>
<keyword evidence="3" id="KW-0812">Transmembrane</keyword>
<comment type="subcellular location">
    <subcellularLocation>
        <location evidence="1">Cell outer membrane</location>
        <topology evidence="1">Multi-pass membrane protein</topology>
    </subcellularLocation>
</comment>
<keyword evidence="5" id="KW-0472">Membrane</keyword>